<keyword evidence="1" id="KW-0472">Membrane</keyword>
<sequence>MKNKYPAFLLIEAIISLFITCLSLVVITMIVNCVKSVNQNITNNSVNDYHLAVIQRDIYLGDNFELMEFSQDKLKISNITNSGTIFLEKYKNMIRVRGIMGGHMPLLTDIDNLIYERSNNETVKETIYSNGKKFEGYLFFSPTQK</sequence>
<dbReference type="EMBL" id="AP026801">
    <property type="protein sequence ID" value="BDR56375.1"/>
    <property type="molecule type" value="Genomic_DNA"/>
</dbReference>
<evidence type="ECO:0008006" key="4">
    <source>
        <dbReference type="Google" id="ProtNLM"/>
    </source>
</evidence>
<evidence type="ECO:0000313" key="2">
    <source>
        <dbReference type="EMBL" id="BDR56375.1"/>
    </source>
</evidence>
<keyword evidence="1" id="KW-1133">Transmembrane helix</keyword>
<dbReference type="RefSeq" id="WP_317698295.1">
    <property type="nucleotide sequence ID" value="NZ_AP026801.1"/>
</dbReference>
<dbReference type="AlphaFoldDB" id="A0AAU9D257"/>
<name>A0AAU9D257_9LACO</name>
<proteinExistence type="predicted"/>
<evidence type="ECO:0000256" key="1">
    <source>
        <dbReference type="SAM" id="Phobius"/>
    </source>
</evidence>
<reference evidence="2 3" key="1">
    <citation type="journal article" date="2023" name="Microbiol. Spectr.">
        <title>Symbiosis of Carpenter Bees with Uncharacterized Lactic Acid Bacteria Showing NAD Auxotrophy.</title>
        <authorList>
            <person name="Kawasaki S."/>
            <person name="Ozawa K."/>
            <person name="Mori T."/>
            <person name="Yamamoto A."/>
            <person name="Ito M."/>
            <person name="Ohkuma M."/>
            <person name="Sakamoto M."/>
            <person name="Matsutani M."/>
        </authorList>
    </citation>
    <scope>NUCLEOTIDE SEQUENCE [LARGE SCALE GENOMIC DNA]</scope>
    <source>
        <strain evidence="2 3">KimC2</strain>
    </source>
</reference>
<keyword evidence="1" id="KW-0812">Transmembrane</keyword>
<protein>
    <recommendedName>
        <fullName evidence="4">Competence protein ComGF</fullName>
    </recommendedName>
</protein>
<keyword evidence="3" id="KW-1185">Reference proteome</keyword>
<gene>
    <name evidence="2" type="ORF">KIMC2_09370</name>
</gene>
<accession>A0AAU9D257</accession>
<feature type="transmembrane region" description="Helical" evidence="1">
    <location>
        <begin position="7"/>
        <end position="31"/>
    </location>
</feature>
<dbReference type="Proteomes" id="UP001321804">
    <property type="component" value="Chromosome"/>
</dbReference>
<dbReference type="Pfam" id="PF15980">
    <property type="entry name" value="ComGF"/>
    <property type="match status" value="1"/>
</dbReference>
<dbReference type="InterPro" id="IPR016977">
    <property type="entry name" value="ComGF"/>
</dbReference>
<organism evidence="2 3">
    <name type="scientific">Xylocopilactobacillus apis</name>
    <dbReference type="NCBI Taxonomy" id="2932183"/>
    <lineage>
        <taxon>Bacteria</taxon>
        <taxon>Bacillati</taxon>
        <taxon>Bacillota</taxon>
        <taxon>Bacilli</taxon>
        <taxon>Lactobacillales</taxon>
        <taxon>Lactobacillaceae</taxon>
        <taxon>Xylocopilactobacillus</taxon>
    </lineage>
</organism>
<evidence type="ECO:0000313" key="3">
    <source>
        <dbReference type="Proteomes" id="UP001321804"/>
    </source>
</evidence>
<dbReference type="KEGG" id="xak:KIMC2_09370"/>